<dbReference type="EMBL" id="JBGBPQ010000001">
    <property type="protein sequence ID" value="KAL1529571.1"/>
    <property type="molecule type" value="Genomic_DNA"/>
</dbReference>
<dbReference type="AlphaFoldDB" id="A0AB34K9A3"/>
<proteinExistence type="predicted"/>
<name>A0AB34K9A3_PRYPA</name>
<dbReference type="Proteomes" id="UP001515480">
    <property type="component" value="Unassembled WGS sequence"/>
</dbReference>
<organism evidence="1 2">
    <name type="scientific">Prymnesium parvum</name>
    <name type="common">Toxic golden alga</name>
    <dbReference type="NCBI Taxonomy" id="97485"/>
    <lineage>
        <taxon>Eukaryota</taxon>
        <taxon>Haptista</taxon>
        <taxon>Haptophyta</taxon>
        <taxon>Prymnesiophyceae</taxon>
        <taxon>Prymnesiales</taxon>
        <taxon>Prymnesiaceae</taxon>
        <taxon>Prymnesium</taxon>
    </lineage>
</organism>
<keyword evidence="2" id="KW-1185">Reference proteome</keyword>
<protein>
    <submittedName>
        <fullName evidence="1">Uncharacterized protein</fullName>
    </submittedName>
</protein>
<sequence>MANERGFELEEARFLVSELNSKIREVAQVVRRAWRSAHGQDITPVRLGTSAELSPSSHRWIVLLTSSQDGQETLFVPPQGQERLLAFGVLTMGEERAGGGHLSVETMASRCASRWCEDDFAAVWQGEVVAVAVATFGVHPKAAPATAGPSDALGAADPRDLPLFQAAQIATRERN</sequence>
<gene>
    <name evidence="1" type="ORF">AB1Y20_000515</name>
</gene>
<evidence type="ECO:0000313" key="2">
    <source>
        <dbReference type="Proteomes" id="UP001515480"/>
    </source>
</evidence>
<reference evidence="1 2" key="1">
    <citation type="journal article" date="2024" name="Science">
        <title>Giant polyketide synthase enzymes in the biosynthesis of giant marine polyether toxins.</title>
        <authorList>
            <person name="Fallon T.R."/>
            <person name="Shende V.V."/>
            <person name="Wierzbicki I.H."/>
            <person name="Pendleton A.L."/>
            <person name="Watervoot N.F."/>
            <person name="Auber R.P."/>
            <person name="Gonzalez D.J."/>
            <person name="Wisecaver J.H."/>
            <person name="Moore B.S."/>
        </authorList>
    </citation>
    <scope>NUCLEOTIDE SEQUENCE [LARGE SCALE GENOMIC DNA]</scope>
    <source>
        <strain evidence="1 2">12B1</strain>
    </source>
</reference>
<evidence type="ECO:0000313" key="1">
    <source>
        <dbReference type="EMBL" id="KAL1529571.1"/>
    </source>
</evidence>
<comment type="caution">
    <text evidence="1">The sequence shown here is derived from an EMBL/GenBank/DDBJ whole genome shotgun (WGS) entry which is preliminary data.</text>
</comment>
<accession>A0AB34K9A3</accession>